<keyword evidence="1" id="KW-0378">Hydrolase</keyword>
<dbReference type="Pfam" id="PF00271">
    <property type="entry name" value="Helicase_C"/>
    <property type="match status" value="1"/>
</dbReference>
<keyword evidence="4" id="KW-0067">ATP-binding</keyword>
<dbReference type="SMART" id="SM00490">
    <property type="entry name" value="HELICc"/>
    <property type="match status" value="1"/>
</dbReference>
<dbReference type="PROSITE" id="PS51192">
    <property type="entry name" value="HELICASE_ATP_BIND_1"/>
    <property type="match status" value="1"/>
</dbReference>
<reference evidence="4" key="1">
    <citation type="submission" date="2020-03" db="EMBL/GenBank/DDBJ databases">
        <title>The deep terrestrial virosphere.</title>
        <authorList>
            <person name="Holmfeldt K."/>
            <person name="Nilsson E."/>
            <person name="Simone D."/>
            <person name="Lopez-Fernandez M."/>
            <person name="Wu X."/>
            <person name="de Brujin I."/>
            <person name="Lundin D."/>
            <person name="Andersson A."/>
            <person name="Bertilsson S."/>
            <person name="Dopson M."/>
        </authorList>
    </citation>
    <scope>NUCLEOTIDE SEQUENCE</scope>
    <source>
        <strain evidence="4">MM415B04542</strain>
    </source>
</reference>
<dbReference type="Gene3D" id="3.40.50.300">
    <property type="entry name" value="P-loop containing nucleotide triphosphate hydrolases"/>
    <property type="match status" value="1"/>
</dbReference>
<dbReference type="Pfam" id="PF00176">
    <property type="entry name" value="SNF2-rel_dom"/>
    <property type="match status" value="1"/>
</dbReference>
<keyword evidence="4" id="KW-0547">Nucleotide-binding</keyword>
<dbReference type="InterPro" id="IPR049730">
    <property type="entry name" value="SNF2/RAD54-like_C"/>
</dbReference>
<dbReference type="PANTHER" id="PTHR45766:SF6">
    <property type="entry name" value="SWI_SNF-RELATED MATRIX-ASSOCIATED ACTIN-DEPENDENT REGULATOR OF CHROMATIN SUBFAMILY A-LIKE PROTEIN 1"/>
    <property type="match status" value="1"/>
</dbReference>
<evidence type="ECO:0000256" key="1">
    <source>
        <dbReference type="ARBA" id="ARBA00022801"/>
    </source>
</evidence>
<name>A0A6M3LHR6_9ZZZZ</name>
<sequence>MQLQSADKAQNGRPATYDELAGLIDSSDEYAIGALIKLYTLQTSDEQWSGSTNHLNDVGFNGIDAGILTDMSKFYLARGYLTDKQLSFVRRSIKKYSGQLLNFGFVPIEIKGDGKVISSPNGNKVAPVMEASLLTKKKNGNPSGIQVKFNFSRGDNRFSDTLTKVKTLPDRRWMKEEKYWRVGLSLEAGQRLKEWGFSFSEGLQEWIDGLLKPVENLSKIWDDRLYGFQNEGVSFIESRKGRVLIGDEMGLGKTAQALIWLKNHPEAYPAVVICPASLKLNWRKEIYMWIGKDVSVKILEGRKPNGIEIAPKDIVVINYDILGKAEYDKSIKKWITDGWIEKLLNTVKTVILDEVHYCKNSKTNRTKATKVLAQSTAHVLALSGTPIVNRPMEFFNPINMIRPDVFPSFWRFAEEFCGAIKGYWGWDFTGASNTDKLHKLLTDTIMVRRLKKDVLKDLPPKIRSVVPFEIDNRKDYDAADADIISWIWENEGSEKAKKASQAETLVAFEKLKQLAVQGKMKAAIEWITDFLESGEKLVVFATHTATLDLLQKEFKDISVRFDGGTSQKDRQEAVDQFQNNDSIRLFLGNVKAAGIGITLTAASNVVFIELPWSPGEASQAEDRTHRIGQVDSVSIWYLIAQNTIEETIAAILSNKQKTLDAVLDGRETEKGSVLSELINQIKNR</sequence>
<dbReference type="GO" id="GO:0006281">
    <property type="term" value="P:DNA repair"/>
    <property type="evidence" value="ECO:0007669"/>
    <property type="project" value="TreeGrafter"/>
</dbReference>
<dbReference type="EMBL" id="MT143084">
    <property type="protein sequence ID" value="QJA92641.1"/>
    <property type="molecule type" value="Genomic_DNA"/>
</dbReference>
<keyword evidence="4" id="KW-0347">Helicase</keyword>
<gene>
    <name evidence="4" type="ORF">MM415B04542_0004</name>
</gene>
<dbReference type="GO" id="GO:0004386">
    <property type="term" value="F:helicase activity"/>
    <property type="evidence" value="ECO:0007669"/>
    <property type="project" value="UniProtKB-KW"/>
</dbReference>
<dbReference type="SUPFAM" id="SSF52540">
    <property type="entry name" value="P-loop containing nucleoside triphosphate hydrolases"/>
    <property type="match status" value="2"/>
</dbReference>
<dbReference type="GO" id="GO:0016787">
    <property type="term" value="F:hydrolase activity"/>
    <property type="evidence" value="ECO:0007669"/>
    <property type="project" value="UniProtKB-KW"/>
</dbReference>
<dbReference type="InterPro" id="IPR038718">
    <property type="entry name" value="SNF2-like_sf"/>
</dbReference>
<evidence type="ECO:0000259" key="3">
    <source>
        <dbReference type="PROSITE" id="PS51194"/>
    </source>
</evidence>
<dbReference type="PROSITE" id="PS51194">
    <property type="entry name" value="HELICASE_CTER"/>
    <property type="match status" value="1"/>
</dbReference>
<organism evidence="4">
    <name type="scientific">viral metagenome</name>
    <dbReference type="NCBI Taxonomy" id="1070528"/>
    <lineage>
        <taxon>unclassified sequences</taxon>
        <taxon>metagenomes</taxon>
        <taxon>organismal metagenomes</taxon>
    </lineage>
</organism>
<dbReference type="InterPro" id="IPR014001">
    <property type="entry name" value="Helicase_ATP-bd"/>
</dbReference>
<dbReference type="GO" id="GO:0031297">
    <property type="term" value="P:replication fork processing"/>
    <property type="evidence" value="ECO:0007669"/>
    <property type="project" value="TreeGrafter"/>
</dbReference>
<feature type="domain" description="Helicase C-terminal" evidence="3">
    <location>
        <begin position="523"/>
        <end position="674"/>
    </location>
</feature>
<dbReference type="SMART" id="SM00487">
    <property type="entry name" value="DEXDc"/>
    <property type="match status" value="1"/>
</dbReference>
<dbReference type="Gene3D" id="3.40.50.10810">
    <property type="entry name" value="Tandem AAA-ATPase domain"/>
    <property type="match status" value="1"/>
</dbReference>
<dbReference type="AlphaFoldDB" id="A0A6M3LHR6"/>
<dbReference type="InterPro" id="IPR027417">
    <property type="entry name" value="P-loop_NTPase"/>
</dbReference>
<dbReference type="InterPro" id="IPR001650">
    <property type="entry name" value="Helicase_C-like"/>
</dbReference>
<evidence type="ECO:0000313" key="4">
    <source>
        <dbReference type="EMBL" id="QJA92641.1"/>
    </source>
</evidence>
<protein>
    <submittedName>
        <fullName evidence="4">Putative helicase</fullName>
    </submittedName>
</protein>
<accession>A0A6M3LHR6</accession>
<proteinExistence type="predicted"/>
<evidence type="ECO:0000259" key="2">
    <source>
        <dbReference type="PROSITE" id="PS51192"/>
    </source>
</evidence>
<dbReference type="GO" id="GO:0005524">
    <property type="term" value="F:ATP binding"/>
    <property type="evidence" value="ECO:0007669"/>
    <property type="project" value="InterPro"/>
</dbReference>
<dbReference type="InterPro" id="IPR000330">
    <property type="entry name" value="SNF2_N"/>
</dbReference>
<feature type="domain" description="Helicase ATP-binding" evidence="2">
    <location>
        <begin position="234"/>
        <end position="404"/>
    </location>
</feature>
<dbReference type="PANTHER" id="PTHR45766">
    <property type="entry name" value="DNA ANNEALING HELICASE AND ENDONUCLEASE ZRANB3 FAMILY MEMBER"/>
    <property type="match status" value="1"/>
</dbReference>
<dbReference type="CDD" id="cd18793">
    <property type="entry name" value="SF2_C_SNF"/>
    <property type="match status" value="1"/>
</dbReference>